<comment type="caution">
    <text evidence="1">The sequence shown here is derived from an EMBL/GenBank/DDBJ whole genome shotgun (WGS) entry which is preliminary data.</text>
</comment>
<name>A0A9P7QT96_9PEZI</name>
<sequence>HHTRTHAFDHCRWSAFHPSSQLLTDELSRPRPPPVDESPLCPTVWPIRTPAHLKPGRSDLC</sequence>
<evidence type="ECO:0000313" key="2">
    <source>
        <dbReference type="Proteomes" id="UP000699042"/>
    </source>
</evidence>
<reference evidence="1" key="1">
    <citation type="submission" date="2021-05" db="EMBL/GenBank/DDBJ databases">
        <title>Comparative genomics of three Colletotrichum scovillei strains and genetic complementation revealed genes involved fungal growth and virulence on chili pepper.</title>
        <authorList>
            <person name="Hsieh D.-K."/>
            <person name="Chuang S.-C."/>
            <person name="Chen C.-Y."/>
            <person name="Chao Y.-T."/>
            <person name="Lu M.-Y.J."/>
            <person name="Lee M.-H."/>
            <person name="Shih M.-C."/>
        </authorList>
    </citation>
    <scope>NUCLEOTIDE SEQUENCE</scope>
    <source>
        <strain evidence="1">Coll-153</strain>
    </source>
</reference>
<proteinExistence type="predicted"/>
<evidence type="ECO:0000313" key="1">
    <source>
        <dbReference type="EMBL" id="KAG7040713.1"/>
    </source>
</evidence>
<dbReference type="AlphaFoldDB" id="A0A9P7QT96"/>
<feature type="non-terminal residue" evidence="1">
    <location>
        <position position="61"/>
    </location>
</feature>
<dbReference type="Proteomes" id="UP000699042">
    <property type="component" value="Unassembled WGS sequence"/>
</dbReference>
<organism evidence="1 2">
    <name type="scientific">Colletotrichum scovillei</name>
    <dbReference type="NCBI Taxonomy" id="1209932"/>
    <lineage>
        <taxon>Eukaryota</taxon>
        <taxon>Fungi</taxon>
        <taxon>Dikarya</taxon>
        <taxon>Ascomycota</taxon>
        <taxon>Pezizomycotina</taxon>
        <taxon>Sordariomycetes</taxon>
        <taxon>Hypocreomycetidae</taxon>
        <taxon>Glomerellales</taxon>
        <taxon>Glomerellaceae</taxon>
        <taxon>Colletotrichum</taxon>
        <taxon>Colletotrichum acutatum species complex</taxon>
    </lineage>
</organism>
<keyword evidence="2" id="KW-1185">Reference proteome</keyword>
<gene>
    <name evidence="1" type="ORF">JMJ77_008988</name>
</gene>
<protein>
    <submittedName>
        <fullName evidence="1">Uncharacterized protein</fullName>
    </submittedName>
</protein>
<dbReference type="EMBL" id="JAESDN010000018">
    <property type="protein sequence ID" value="KAG7040713.1"/>
    <property type="molecule type" value="Genomic_DNA"/>
</dbReference>
<accession>A0A9P7QT96</accession>